<gene>
    <name evidence="2" type="ORF">C1O36_08565</name>
    <name evidence="3" type="ORF">NCTC12218_02197</name>
</gene>
<evidence type="ECO:0000313" key="5">
    <source>
        <dbReference type="Proteomes" id="UP000572988"/>
    </source>
</evidence>
<name>A0A7Z7VXX0_STASC</name>
<reference evidence="3" key="2">
    <citation type="submission" date="2018-06" db="EMBL/GenBank/DDBJ databases">
        <authorList>
            <consortium name="Pathogen Informatics"/>
            <person name="Doyle S."/>
        </authorList>
    </citation>
    <scope>NUCLEOTIDE SEQUENCE [LARGE SCALE GENOMIC DNA]</scope>
    <source>
        <strain evidence="3">NCTC12218</strain>
    </source>
</reference>
<keyword evidence="5" id="KW-1185">Reference proteome</keyword>
<evidence type="ECO:0000313" key="1">
    <source>
        <dbReference type="EMBL" id="CAD7360520.1"/>
    </source>
</evidence>
<reference evidence="1 4" key="3">
    <citation type="submission" date="2020-11" db="EMBL/GenBank/DDBJ databases">
        <authorList>
            <consortium name="Pathogen Informatics"/>
        </authorList>
    </citation>
    <scope>NUCLEOTIDE SEQUENCE [LARGE SCALE GENOMIC DNA]</scope>
    <source>
        <strain evidence="1 4">NCTC12218</strain>
    </source>
</reference>
<dbReference type="RefSeq" id="WP_126496498.1">
    <property type="nucleotide sequence ID" value="NZ_CALYEE010000013.1"/>
</dbReference>
<dbReference type="EMBL" id="LR962863">
    <property type="protein sequence ID" value="CAD7360520.1"/>
    <property type="molecule type" value="Genomic_DNA"/>
</dbReference>
<dbReference type="AlphaFoldDB" id="A0A7Z7VXX0"/>
<reference evidence="2 5" key="1">
    <citation type="submission" date="2018-01" db="EMBL/GenBank/DDBJ databases">
        <title>Complete genome sequence of Staphylococcus Scheliferi isolated from human.</title>
        <authorList>
            <person name="Abouelkhair M.A."/>
            <person name="Bemis D.A."/>
            <person name="Kania S.A."/>
        </authorList>
    </citation>
    <scope>NUCLEOTIDE SEQUENCE [LARGE SCALE GENOMIC DNA]</scope>
    <source>
        <strain evidence="2 5">ATCC 43808</strain>
    </source>
</reference>
<evidence type="ECO:0000313" key="3">
    <source>
        <dbReference type="EMBL" id="SUM90114.1"/>
    </source>
</evidence>
<organism evidence="3">
    <name type="scientific">Staphylococcus schleiferi</name>
    <dbReference type="NCBI Taxonomy" id="1295"/>
    <lineage>
        <taxon>Bacteria</taxon>
        <taxon>Bacillati</taxon>
        <taxon>Bacillota</taxon>
        <taxon>Bacilli</taxon>
        <taxon>Bacillales</taxon>
        <taxon>Staphylococcaceae</taxon>
        <taxon>Staphylococcus</taxon>
    </lineage>
</organism>
<dbReference type="PANTHER" id="PTHR36974:SF1">
    <property type="entry name" value="DOXX FAMILY MEMBRANE PROTEIN"/>
    <property type="match status" value="1"/>
</dbReference>
<evidence type="ECO:0000313" key="4">
    <source>
        <dbReference type="Proteomes" id="UP000264146"/>
    </source>
</evidence>
<dbReference type="EMBL" id="UHEF01000001">
    <property type="protein sequence ID" value="SUM90114.1"/>
    <property type="molecule type" value="Genomic_DNA"/>
</dbReference>
<dbReference type="EMBL" id="POVK01000028">
    <property type="protein sequence ID" value="NHA34563.1"/>
    <property type="molecule type" value="Genomic_DNA"/>
</dbReference>
<proteinExistence type="predicted"/>
<evidence type="ECO:0000313" key="2">
    <source>
        <dbReference type="EMBL" id="NHA34563.1"/>
    </source>
</evidence>
<dbReference type="GeneID" id="93790838"/>
<dbReference type="Proteomes" id="UP000264146">
    <property type="component" value="Chromosome"/>
</dbReference>
<dbReference type="PANTHER" id="PTHR36974">
    <property type="entry name" value="MEMBRANE PROTEIN-RELATED"/>
    <property type="match status" value="1"/>
</dbReference>
<dbReference type="Proteomes" id="UP000572988">
    <property type="component" value="Unassembled WGS sequence"/>
</dbReference>
<accession>A0A7Z7VXX0</accession>
<sequence>MKQLIAKLLFSTMFFRSGQAHFKNKEMFLRIVPSYLPFKEAIVKYSGIAEFVLSAYILLGKNRNRVRKIVSGFLWLVFPANIYAARKQISYADSERKTVKEHVIRLPLQFVFAFLTKFL</sequence>
<protein>
    <submittedName>
        <fullName evidence="3">Membrane protein</fullName>
    </submittedName>
</protein>